<evidence type="ECO:0000256" key="1">
    <source>
        <dbReference type="SAM" id="MobiDB-lite"/>
    </source>
</evidence>
<dbReference type="Pfam" id="PF22689">
    <property type="entry name" value="FGAR-AT_PurM_N-like"/>
    <property type="match status" value="1"/>
</dbReference>
<feature type="non-terminal residue" evidence="3">
    <location>
        <position position="110"/>
    </location>
</feature>
<evidence type="ECO:0000313" key="3">
    <source>
        <dbReference type="EMBL" id="TQC55214.1"/>
    </source>
</evidence>
<feature type="domain" description="FGAR-AT PurM N-terminal-like" evidence="2">
    <location>
        <begin position="1"/>
        <end position="40"/>
    </location>
</feature>
<gene>
    <name evidence="3" type="ORF">FK492_24620</name>
</gene>
<keyword evidence="4" id="KW-1185">Reference proteome</keyword>
<feature type="compositionally biased region" description="Polar residues" evidence="1">
    <location>
        <begin position="70"/>
        <end position="79"/>
    </location>
</feature>
<dbReference type="RefSeq" id="WP_141497245.1">
    <property type="nucleotide sequence ID" value="NZ_VICF01000261.1"/>
</dbReference>
<feature type="non-terminal residue" evidence="3">
    <location>
        <position position="1"/>
    </location>
</feature>
<dbReference type="PANTHER" id="PTHR10099">
    <property type="entry name" value="PHOSPHORIBOSYLFORMYLGLYCINAMIDINE SYNTHASE"/>
    <property type="match status" value="1"/>
</dbReference>
<protein>
    <recommendedName>
        <fullName evidence="2">FGAR-AT PurM N-terminal-like domain-containing protein</fullName>
    </recommendedName>
</protein>
<dbReference type="SUPFAM" id="SSF55326">
    <property type="entry name" value="PurM N-terminal domain-like"/>
    <property type="match status" value="1"/>
</dbReference>
<dbReference type="PANTHER" id="PTHR10099:SF1">
    <property type="entry name" value="PHOSPHORIBOSYLFORMYLGLYCINAMIDINE SYNTHASE"/>
    <property type="match status" value="1"/>
</dbReference>
<feature type="region of interest" description="Disordered" evidence="1">
    <location>
        <begin position="44"/>
        <end position="79"/>
    </location>
</feature>
<dbReference type="InterPro" id="IPR055181">
    <property type="entry name" value="FGAR-AT_PurM_N-like"/>
</dbReference>
<dbReference type="InterPro" id="IPR036921">
    <property type="entry name" value="PurM-like_N_sf"/>
</dbReference>
<accession>A0ABY2ZUM4</accession>
<evidence type="ECO:0000259" key="2">
    <source>
        <dbReference type="Pfam" id="PF22689"/>
    </source>
</evidence>
<dbReference type="Proteomes" id="UP000319715">
    <property type="component" value="Unassembled WGS sequence"/>
</dbReference>
<proteinExistence type="predicted"/>
<evidence type="ECO:0000313" key="4">
    <source>
        <dbReference type="Proteomes" id="UP000319715"/>
    </source>
</evidence>
<comment type="caution">
    <text evidence="3">The sequence shown here is derived from an EMBL/GenBank/DDBJ whole genome shotgun (WGS) entry which is preliminary data.</text>
</comment>
<name>A0ABY2ZUM4_9GAMM</name>
<organism evidence="3 4">
    <name type="scientific">Pantoea dispersa</name>
    <dbReference type="NCBI Taxonomy" id="59814"/>
    <lineage>
        <taxon>Bacteria</taxon>
        <taxon>Pseudomonadati</taxon>
        <taxon>Pseudomonadota</taxon>
        <taxon>Gammaproteobacteria</taxon>
        <taxon>Enterobacterales</taxon>
        <taxon>Erwiniaceae</taxon>
        <taxon>Pantoea</taxon>
    </lineage>
</organism>
<dbReference type="EMBL" id="VICF01000261">
    <property type="protein sequence ID" value="TQC55214.1"/>
    <property type="molecule type" value="Genomic_DNA"/>
</dbReference>
<reference evidence="3 4" key="1">
    <citation type="submission" date="2019-06" db="EMBL/GenBank/DDBJ databases">
        <title>Pantoea dispersa Assembly.</title>
        <authorList>
            <person name="Wang J."/>
        </authorList>
    </citation>
    <scope>NUCLEOTIDE SEQUENCE [LARGE SCALE GENOMIC DNA]</scope>
    <source>
        <strain evidence="4">bio</strain>
    </source>
</reference>
<sequence length="110" mass="11330">EDARLYAAVKAVGMELCPQLDLSIPVGKDSLSMQAQWAVTAVNRESGIGNGEKRNASATDAAASPIPDSPFTSPGATHKSVSPVSLIVSAFAPVADARAQLTPLLAREAE</sequence>